<dbReference type="InterPro" id="IPR001478">
    <property type="entry name" value="PDZ"/>
</dbReference>
<feature type="compositionally biased region" description="Basic and acidic residues" evidence="2">
    <location>
        <begin position="753"/>
        <end position="771"/>
    </location>
</feature>
<feature type="region of interest" description="Disordered" evidence="2">
    <location>
        <begin position="629"/>
        <end position="666"/>
    </location>
</feature>
<dbReference type="CDD" id="cd17067">
    <property type="entry name" value="RBD2_RGS12_like"/>
    <property type="match status" value="1"/>
</dbReference>
<dbReference type="Gene3D" id="1.10.196.10">
    <property type="match status" value="1"/>
</dbReference>
<dbReference type="Gene3D" id="1.10.167.10">
    <property type="entry name" value="Regulator of G-protein Signalling 4, domain 2"/>
    <property type="match status" value="1"/>
</dbReference>
<dbReference type="PROSITE" id="PS50898">
    <property type="entry name" value="RBD"/>
    <property type="match status" value="2"/>
</dbReference>
<organism evidence="6 7">
    <name type="scientific">Holothuria leucospilota</name>
    <name type="common">Black long sea cucumber</name>
    <name type="synonym">Mertensiothuria leucospilota</name>
    <dbReference type="NCBI Taxonomy" id="206669"/>
    <lineage>
        <taxon>Eukaryota</taxon>
        <taxon>Metazoa</taxon>
        <taxon>Echinodermata</taxon>
        <taxon>Eleutherozoa</taxon>
        <taxon>Echinozoa</taxon>
        <taxon>Holothuroidea</taxon>
        <taxon>Aspidochirotacea</taxon>
        <taxon>Aspidochirotida</taxon>
        <taxon>Holothuriidae</taxon>
        <taxon>Holothuria</taxon>
    </lineage>
</organism>
<accession>A0A9Q0YRR0</accession>
<feature type="compositionally biased region" description="Low complexity" evidence="2">
    <location>
        <begin position="488"/>
        <end position="500"/>
    </location>
</feature>
<dbReference type="SMART" id="SM00462">
    <property type="entry name" value="PTB"/>
    <property type="match status" value="1"/>
</dbReference>
<dbReference type="SMART" id="SM00455">
    <property type="entry name" value="RBD"/>
    <property type="match status" value="2"/>
</dbReference>
<feature type="region of interest" description="Disordered" evidence="2">
    <location>
        <begin position="928"/>
        <end position="975"/>
    </location>
</feature>
<dbReference type="PROSITE" id="PS50132">
    <property type="entry name" value="RGS"/>
    <property type="match status" value="1"/>
</dbReference>
<dbReference type="GO" id="GO:0008277">
    <property type="term" value="P:regulation of G protein-coupled receptor signaling pathway"/>
    <property type="evidence" value="ECO:0007669"/>
    <property type="project" value="TreeGrafter"/>
</dbReference>
<feature type="region of interest" description="Disordered" evidence="2">
    <location>
        <begin position="987"/>
        <end position="1015"/>
    </location>
</feature>
<dbReference type="FunFam" id="1.10.167.10:FF:000001">
    <property type="entry name" value="Putative regulator of g-protein signaling 12"/>
    <property type="match status" value="1"/>
</dbReference>
<dbReference type="Proteomes" id="UP001152320">
    <property type="component" value="Chromosome 17"/>
</dbReference>
<feature type="compositionally biased region" description="Polar residues" evidence="2">
    <location>
        <begin position="1003"/>
        <end position="1015"/>
    </location>
</feature>
<feature type="compositionally biased region" description="Polar residues" evidence="2">
    <location>
        <begin position="1532"/>
        <end position="1542"/>
    </location>
</feature>
<dbReference type="SUPFAM" id="SSF50156">
    <property type="entry name" value="PDZ domain-like"/>
    <property type="match status" value="1"/>
</dbReference>
<feature type="compositionally biased region" description="Polar residues" evidence="2">
    <location>
        <begin position="733"/>
        <end position="743"/>
    </location>
</feature>
<evidence type="ECO:0000313" key="6">
    <source>
        <dbReference type="EMBL" id="KAJ8025514.1"/>
    </source>
</evidence>
<feature type="region of interest" description="Disordered" evidence="2">
    <location>
        <begin position="542"/>
        <end position="603"/>
    </location>
</feature>
<dbReference type="CDD" id="cd13162">
    <property type="entry name" value="PTB_RGS12"/>
    <property type="match status" value="1"/>
</dbReference>
<dbReference type="InterPro" id="IPR003116">
    <property type="entry name" value="RBD_dom"/>
</dbReference>
<dbReference type="PANTHER" id="PTHR45945">
    <property type="entry name" value="REGULATOR OF G-PROTEIN SIGNALING LOCO"/>
    <property type="match status" value="1"/>
</dbReference>
<feature type="compositionally biased region" description="Polar residues" evidence="2">
    <location>
        <begin position="542"/>
        <end position="555"/>
    </location>
</feature>
<feature type="domain" description="RGS" evidence="4">
    <location>
        <begin position="784"/>
        <end position="906"/>
    </location>
</feature>
<dbReference type="PRINTS" id="PR01301">
    <property type="entry name" value="RGSPROTEIN"/>
</dbReference>
<keyword evidence="1" id="KW-0343">GTPase activation</keyword>
<dbReference type="SMART" id="SM00228">
    <property type="entry name" value="PDZ"/>
    <property type="match status" value="1"/>
</dbReference>
<feature type="compositionally biased region" description="Polar residues" evidence="2">
    <location>
        <begin position="1256"/>
        <end position="1271"/>
    </location>
</feature>
<evidence type="ECO:0000256" key="1">
    <source>
        <dbReference type="ARBA" id="ARBA00022468"/>
    </source>
</evidence>
<dbReference type="InterPro" id="IPR036034">
    <property type="entry name" value="PDZ_sf"/>
</dbReference>
<proteinExistence type="predicted"/>
<comment type="caution">
    <text evidence="6">The sequence shown here is derived from an EMBL/GenBank/DDBJ whole genome shotgun (WGS) entry which is preliminary data.</text>
</comment>
<feature type="compositionally biased region" description="Basic and acidic residues" evidence="2">
    <location>
        <begin position="950"/>
        <end position="963"/>
    </location>
</feature>
<dbReference type="SUPFAM" id="SSF50729">
    <property type="entry name" value="PH domain-like"/>
    <property type="match status" value="1"/>
</dbReference>
<dbReference type="GO" id="GO:0005096">
    <property type="term" value="F:GTPase activator activity"/>
    <property type="evidence" value="ECO:0007669"/>
    <property type="project" value="UniProtKB-KW"/>
</dbReference>
<dbReference type="PROSITE" id="PS50106">
    <property type="entry name" value="PDZ"/>
    <property type="match status" value="1"/>
</dbReference>
<feature type="domain" description="RBD" evidence="5">
    <location>
        <begin position="1042"/>
        <end position="1119"/>
    </location>
</feature>
<dbReference type="Pfam" id="PF02196">
    <property type="entry name" value="RBD"/>
    <property type="match status" value="1"/>
</dbReference>
<dbReference type="GO" id="GO:0007165">
    <property type="term" value="P:signal transduction"/>
    <property type="evidence" value="ECO:0007669"/>
    <property type="project" value="InterPro"/>
</dbReference>
<evidence type="ECO:0000259" key="3">
    <source>
        <dbReference type="PROSITE" id="PS50106"/>
    </source>
</evidence>
<protein>
    <submittedName>
        <fullName evidence="6">Regulator of G-protein signaling 12</fullName>
    </submittedName>
</protein>
<dbReference type="OrthoDB" id="196547at2759"/>
<feature type="region of interest" description="Disordered" evidence="2">
    <location>
        <begin position="210"/>
        <end position="239"/>
    </location>
</feature>
<dbReference type="EMBL" id="JAIZAY010000017">
    <property type="protein sequence ID" value="KAJ8025514.1"/>
    <property type="molecule type" value="Genomic_DNA"/>
</dbReference>
<feature type="region of interest" description="Disordered" evidence="2">
    <location>
        <begin position="488"/>
        <end position="512"/>
    </location>
</feature>
<dbReference type="PANTHER" id="PTHR45945:SF3">
    <property type="entry name" value="REGULATOR OF G-PROTEIN SIGNALING LOCO"/>
    <property type="match status" value="1"/>
</dbReference>
<gene>
    <name evidence="6" type="ORF">HOLleu_33093</name>
</gene>
<dbReference type="InterPro" id="IPR024066">
    <property type="entry name" value="RGS_subdom1/3"/>
</dbReference>
<evidence type="ECO:0000256" key="2">
    <source>
        <dbReference type="SAM" id="MobiDB-lite"/>
    </source>
</evidence>
<feature type="compositionally biased region" description="Basic and acidic residues" evidence="2">
    <location>
        <begin position="580"/>
        <end position="600"/>
    </location>
</feature>
<dbReference type="InterPro" id="IPR044926">
    <property type="entry name" value="RGS_subdomain_2"/>
</dbReference>
<feature type="compositionally biased region" description="Basic and acidic residues" evidence="2">
    <location>
        <begin position="1199"/>
        <end position="1223"/>
    </location>
</feature>
<dbReference type="Gene3D" id="3.10.20.90">
    <property type="entry name" value="Phosphatidylinositol 3-kinase Catalytic Subunit, Chain A, domain 1"/>
    <property type="match status" value="2"/>
</dbReference>
<dbReference type="Gene3D" id="2.30.42.10">
    <property type="match status" value="1"/>
</dbReference>
<dbReference type="InterPro" id="IPR011993">
    <property type="entry name" value="PH-like_dom_sf"/>
</dbReference>
<feature type="region of interest" description="Disordered" evidence="2">
    <location>
        <begin position="1532"/>
        <end position="1584"/>
    </location>
</feature>
<evidence type="ECO:0000259" key="4">
    <source>
        <dbReference type="PROSITE" id="PS50132"/>
    </source>
</evidence>
<dbReference type="SUPFAM" id="SSF48097">
    <property type="entry name" value="Regulator of G-protein signaling, RGS"/>
    <property type="match status" value="1"/>
</dbReference>
<dbReference type="SUPFAM" id="SSF54236">
    <property type="entry name" value="Ubiquitin-like"/>
    <property type="match status" value="1"/>
</dbReference>
<feature type="domain" description="PDZ" evidence="3">
    <location>
        <begin position="22"/>
        <end position="99"/>
    </location>
</feature>
<dbReference type="InterPro" id="IPR006020">
    <property type="entry name" value="PTB/PI_dom"/>
</dbReference>
<dbReference type="InterPro" id="IPR016137">
    <property type="entry name" value="RGS"/>
</dbReference>
<dbReference type="SMART" id="SM00315">
    <property type="entry name" value="RGS"/>
    <property type="match status" value="1"/>
</dbReference>
<dbReference type="Pfam" id="PF00595">
    <property type="entry name" value="PDZ"/>
    <property type="match status" value="1"/>
</dbReference>
<dbReference type="GO" id="GO:0005886">
    <property type="term" value="C:plasma membrane"/>
    <property type="evidence" value="ECO:0007669"/>
    <property type="project" value="TreeGrafter"/>
</dbReference>
<dbReference type="GO" id="GO:0005634">
    <property type="term" value="C:nucleus"/>
    <property type="evidence" value="ECO:0007669"/>
    <property type="project" value="TreeGrafter"/>
</dbReference>
<feature type="region of interest" description="Disordered" evidence="2">
    <location>
        <begin position="1334"/>
        <end position="1372"/>
    </location>
</feature>
<evidence type="ECO:0000259" key="5">
    <source>
        <dbReference type="PROSITE" id="PS50898"/>
    </source>
</evidence>
<name>A0A9Q0YRR0_HOLLE</name>
<dbReference type="GO" id="GO:0005737">
    <property type="term" value="C:cytoplasm"/>
    <property type="evidence" value="ECO:0007669"/>
    <property type="project" value="TreeGrafter"/>
</dbReference>
<dbReference type="InterPro" id="IPR036305">
    <property type="entry name" value="RGS_sf"/>
</dbReference>
<dbReference type="InterPro" id="IPR046995">
    <property type="entry name" value="RGS10/12/14-like"/>
</dbReference>
<dbReference type="Gene3D" id="2.30.29.30">
    <property type="entry name" value="Pleckstrin-homology domain (PH domain)/Phosphotyrosine-binding domain (PTB)"/>
    <property type="match status" value="1"/>
</dbReference>
<feature type="compositionally biased region" description="Low complexity" evidence="2">
    <location>
        <begin position="556"/>
        <end position="573"/>
    </location>
</feature>
<reference evidence="6" key="1">
    <citation type="submission" date="2021-10" db="EMBL/GenBank/DDBJ databases">
        <title>Tropical sea cucumber genome reveals ecological adaptation and Cuvierian tubules defense mechanism.</title>
        <authorList>
            <person name="Chen T."/>
        </authorList>
    </citation>
    <scope>NUCLEOTIDE SEQUENCE</scope>
    <source>
        <strain evidence="6">Nanhai2018</strain>
        <tissue evidence="6">Muscle</tissue>
    </source>
</reference>
<keyword evidence="7" id="KW-1185">Reference proteome</keyword>
<dbReference type="CDD" id="cd06710">
    <property type="entry name" value="PDZ_RGS12-like"/>
    <property type="match status" value="1"/>
</dbReference>
<sequence>MYPSGRRSAARLPPTNFMNLKTVEVGRGRNGYGFTVAGQQPCVLSCIMPNSPAEVAMLKPGDCVIAVNGENVTRLSHEQFIKLIGETTGVLRLTVADIAAEESSDDEEYYEANYQGRAASFPNRSRSATPGVHRSQMVLEDLNSGALFHAYPARSTHYQAQMFYGSTNSFNTRMDDQDKFAPGHLSPFNRKGQQVHLRKTPQVYESSYWNGQGIDMEKTEPARSNKPKRRRDPRQRTFPANQRTFYVQEDPYADDEEEVDVDTRPLTPYELNNIAYPSMVRAGMDSKQPTAANHFMEGDSSFMRVVVGYLGSVDIPAAANLPTASLQAIRGCVRRLRVEQRIHSLMLMDIAASGIRLINASGLVTAVYPAEKIVFSGICPDDKRCFGIVTIQNANPASKLDQDDDEPIGSACHVFIVDPELSSHDMHCEISIQFGLNCSPNPENHTCVEFPSSSRVVLHHVSKFYQDKQNNSHFGDFYGQTPYIGVSRRSNSGSSNSDSGFGNGGREGVQTNGSDQIVDVASHIRNQRANRTLHAMQQNKNVSVPQPNHNSQNGDSLLSSSTSPTSLEASPSTNQYGKPNLEERLTPRARPDPVRLETRPSRAVQPTVRAGSVNLYDMSRSSTLPHFQRDVRQAPSRQISHEPGLGNGMDIPRNNLPTHGSREGMNSRSAAGHRIFMGRPSLPAKSHLQFYQPEAMNHQNKMRRGSDCSEYSSSHIAAKKALLKVQSRKLQNLQNHDTESLTASDGELPTIDDPQRQDGTRGSHADLADERPPEIGRVSGWAVSFERLLKDELGLAYFTDFLKQEFSEENILFWIACEQLSKVTNKAELRQKADNIYHRFLSPEATMPVNLEGDYRQMVEKAIKNPSPEMFKEHQLQMLRSSSIFKLMKLDSYSRFLKSKLYQDCVLSEMGNHPMPAIETQSITELGTDNGQVDSQSDLDKDKNRKKKGDKVGKNKMQSKELEQPQSPQRQISDEKKGSIFPWFKGFTGKRQGSQRNGKDTQFYVSSPQQPSGIHVSQSDTQLIRGAHSMSPTREFTQKSMMGFTATFPNNVTAAIKVVPDKCIGEVLLPLCEEHGLNQQTAEIFVTSTKEGLRIKEKLVDLHQDVGILAGKEIIIERRVVFKIELPNKRLIGVKSKPTKKLIEVLRPVTYKYQLQLDALVVHLSNSPIPLDLEITVAALDNQRIMIETLEQYSAGNVKTKEDSSDQPRATSVERDLETKEDVQPEESNPPTKSTIDEPPLSSNSGSNEKDKSAALSVQQNNNNPRSNLRVSDSDGSDLYRLVARANRRRLDDQRGLTLRNLELPEFLVPKESPDRPASALGYSELEQEKNKINQEASNGPSDTDKGYVRPQSTPPRHSLPLRESGFHSGTIPTHEEADAVFGGLSGKENISFGESLGSSGYPDSLANTSRSLGDGMSLDQYQLPLEDSFLDEKSNEFPNRQTYNPKVSGVSIMSEIDLPSSPGGDLDVTLTAQNVRDITLPPLPSPGPDVTLQAGLADFTPPAPLQATQQGQDLQKLRSRMNGQLGQLKTLFEESSPNESDNAVPPPKSRFSQRKPQIPPKPMASRTSSLPAGVASPPQPNMGMVRVIGTDGRTHRATFV</sequence>
<dbReference type="Pfam" id="PF00615">
    <property type="entry name" value="RGS"/>
    <property type="match status" value="1"/>
</dbReference>
<evidence type="ECO:0000313" key="7">
    <source>
        <dbReference type="Proteomes" id="UP001152320"/>
    </source>
</evidence>
<feature type="region of interest" description="Disordered" evidence="2">
    <location>
        <begin position="1197"/>
        <end position="1274"/>
    </location>
</feature>
<dbReference type="InterPro" id="IPR029071">
    <property type="entry name" value="Ubiquitin-like_domsf"/>
</dbReference>
<feature type="region of interest" description="Disordered" evidence="2">
    <location>
        <begin position="733"/>
        <end position="771"/>
    </location>
</feature>
<feature type="domain" description="RBD" evidence="5">
    <location>
        <begin position="1120"/>
        <end position="1190"/>
    </location>
</feature>